<feature type="compositionally biased region" description="Basic residues" evidence="1">
    <location>
        <begin position="79"/>
        <end position="92"/>
    </location>
</feature>
<reference evidence="2" key="1">
    <citation type="journal article" date="2023" name="Mol. Phylogenet. Evol.">
        <title>Genome-scale phylogeny and comparative genomics of the fungal order Sordariales.</title>
        <authorList>
            <person name="Hensen N."/>
            <person name="Bonometti L."/>
            <person name="Westerberg I."/>
            <person name="Brannstrom I.O."/>
            <person name="Guillou S."/>
            <person name="Cros-Aarteil S."/>
            <person name="Calhoun S."/>
            <person name="Haridas S."/>
            <person name="Kuo A."/>
            <person name="Mondo S."/>
            <person name="Pangilinan J."/>
            <person name="Riley R."/>
            <person name="LaButti K."/>
            <person name="Andreopoulos B."/>
            <person name="Lipzen A."/>
            <person name="Chen C."/>
            <person name="Yan M."/>
            <person name="Daum C."/>
            <person name="Ng V."/>
            <person name="Clum A."/>
            <person name="Steindorff A."/>
            <person name="Ohm R.A."/>
            <person name="Martin F."/>
            <person name="Silar P."/>
            <person name="Natvig D.O."/>
            <person name="Lalanne C."/>
            <person name="Gautier V."/>
            <person name="Ament-Velasquez S.L."/>
            <person name="Kruys A."/>
            <person name="Hutchinson M.I."/>
            <person name="Powell A.J."/>
            <person name="Barry K."/>
            <person name="Miller A.N."/>
            <person name="Grigoriev I.V."/>
            <person name="Debuchy R."/>
            <person name="Gladieux P."/>
            <person name="Hiltunen Thoren M."/>
            <person name="Johannesson H."/>
        </authorList>
    </citation>
    <scope>NUCLEOTIDE SEQUENCE</scope>
    <source>
        <strain evidence="2">CBS 626.80</strain>
    </source>
</reference>
<feature type="region of interest" description="Disordered" evidence="1">
    <location>
        <begin position="1"/>
        <end position="109"/>
    </location>
</feature>
<feature type="compositionally biased region" description="Polar residues" evidence="1">
    <location>
        <begin position="47"/>
        <end position="59"/>
    </location>
</feature>
<reference evidence="2" key="2">
    <citation type="submission" date="2023-06" db="EMBL/GenBank/DDBJ databases">
        <authorList>
            <consortium name="Lawrence Berkeley National Laboratory"/>
            <person name="Mondo S.J."/>
            <person name="Hensen N."/>
            <person name="Bonometti L."/>
            <person name="Westerberg I."/>
            <person name="Brannstrom I.O."/>
            <person name="Guillou S."/>
            <person name="Cros-Aarteil S."/>
            <person name="Calhoun S."/>
            <person name="Haridas S."/>
            <person name="Kuo A."/>
            <person name="Pangilinan J."/>
            <person name="Riley R."/>
            <person name="Labutti K."/>
            <person name="Andreopoulos B."/>
            <person name="Lipzen A."/>
            <person name="Chen C."/>
            <person name="Yanf M."/>
            <person name="Daum C."/>
            <person name="Ng V."/>
            <person name="Clum A."/>
            <person name="Steindorff A."/>
            <person name="Ohm R."/>
            <person name="Martin F."/>
            <person name="Silar P."/>
            <person name="Natvig D."/>
            <person name="Lalanne C."/>
            <person name="Gautier V."/>
            <person name="Ament-Velasquez S.L."/>
            <person name="Kruys A."/>
            <person name="Hutchinson M.I."/>
            <person name="Powell A.J."/>
            <person name="Barry K."/>
            <person name="Miller A.N."/>
            <person name="Grigoriev I.V."/>
            <person name="Debuchy R."/>
            <person name="Gladieux P."/>
            <person name="Thoren M.H."/>
            <person name="Johannesson H."/>
        </authorList>
    </citation>
    <scope>NUCLEOTIDE SEQUENCE</scope>
    <source>
        <strain evidence="2">CBS 626.80</strain>
    </source>
</reference>
<dbReference type="AlphaFoldDB" id="A0AAN6SDC2"/>
<evidence type="ECO:0000256" key="1">
    <source>
        <dbReference type="SAM" id="MobiDB-lite"/>
    </source>
</evidence>
<sequence>MKNEYTTPTPAGRARQTTYLTRTPPAGPDWVSSNDLEPRSGYGFGNGTSVSPPANNSTYRPPVTPVGWDPAFIEPTSSRRTRSGPRGSRRGHQYTERGLPSGHYSNPNYGFMNKDVENGYFSRTSGVPTPCTRPPPPPAFDPYSARFEPYVEGKNMKPNPYTMACRSLPCHIAPFQPVEKHVHPHFVLPPRTAAEEDMEQKDVGGYMYNERNMGYNERNMKDEGGVKHEFAHNAKCNDFIKPYPETWDSLEAARYLYSFNGGSDIYIPISHFNINLTRTICFNLRQRLFQSI</sequence>
<organism evidence="2 3">
    <name type="scientific">Pseudoneurospora amorphoporcata</name>
    <dbReference type="NCBI Taxonomy" id="241081"/>
    <lineage>
        <taxon>Eukaryota</taxon>
        <taxon>Fungi</taxon>
        <taxon>Dikarya</taxon>
        <taxon>Ascomycota</taxon>
        <taxon>Pezizomycotina</taxon>
        <taxon>Sordariomycetes</taxon>
        <taxon>Sordariomycetidae</taxon>
        <taxon>Sordariales</taxon>
        <taxon>Sordariaceae</taxon>
        <taxon>Pseudoneurospora</taxon>
    </lineage>
</organism>
<comment type="caution">
    <text evidence="2">The sequence shown here is derived from an EMBL/GenBank/DDBJ whole genome shotgun (WGS) entry which is preliminary data.</text>
</comment>
<gene>
    <name evidence="2" type="ORF">QBC32DRAFT_317245</name>
</gene>
<proteinExistence type="predicted"/>
<evidence type="ECO:0000313" key="3">
    <source>
        <dbReference type="Proteomes" id="UP001303222"/>
    </source>
</evidence>
<keyword evidence="3" id="KW-1185">Reference proteome</keyword>
<protein>
    <submittedName>
        <fullName evidence="2">Uncharacterized protein</fullName>
    </submittedName>
</protein>
<accession>A0AAN6SDC2</accession>
<dbReference type="Proteomes" id="UP001303222">
    <property type="component" value="Unassembled WGS sequence"/>
</dbReference>
<name>A0AAN6SDC2_9PEZI</name>
<evidence type="ECO:0000313" key="2">
    <source>
        <dbReference type="EMBL" id="KAK3949008.1"/>
    </source>
</evidence>
<dbReference type="EMBL" id="MU859233">
    <property type="protein sequence ID" value="KAK3949008.1"/>
    <property type="molecule type" value="Genomic_DNA"/>
</dbReference>
<feature type="compositionally biased region" description="Polar residues" evidence="1">
    <location>
        <begin position="1"/>
        <end position="21"/>
    </location>
</feature>